<keyword evidence="3" id="KW-1185">Reference proteome</keyword>
<accession>A0A6L6QGF5</accession>
<feature type="transmembrane region" description="Helical" evidence="1">
    <location>
        <begin position="12"/>
        <end position="33"/>
    </location>
</feature>
<comment type="caution">
    <text evidence="2">The sequence shown here is derived from an EMBL/GenBank/DDBJ whole genome shotgun (WGS) entry which is preliminary data.</text>
</comment>
<sequence>MSLEATAGGTLIKIFGVPVLAGAAATGLAFLFMWPKSLKEAAIRFASTLLASALGGPFLVIAAHAWWPTLFTSAGEVAVMYGLPTEMGVLFVAAPFLVMAGLPAWWIIGGLVLWFDRRRGKDLAEIAHDAAAAVKDVKGVF</sequence>
<dbReference type="RefSeq" id="WP_155454401.1">
    <property type="nucleotide sequence ID" value="NZ_WNKX01000008.1"/>
</dbReference>
<feature type="transmembrane region" description="Helical" evidence="1">
    <location>
        <begin position="45"/>
        <end position="67"/>
    </location>
</feature>
<protein>
    <submittedName>
        <fullName evidence="2">Uncharacterized protein</fullName>
    </submittedName>
</protein>
<keyword evidence="1" id="KW-1133">Transmembrane helix</keyword>
<evidence type="ECO:0000256" key="1">
    <source>
        <dbReference type="SAM" id="Phobius"/>
    </source>
</evidence>
<reference evidence="2 3" key="1">
    <citation type="submission" date="2019-11" db="EMBL/GenBank/DDBJ databases">
        <title>Type strains purchased from KCTC, JCM and DSMZ.</title>
        <authorList>
            <person name="Lu H."/>
        </authorList>
    </citation>
    <scope>NUCLEOTIDE SEQUENCE [LARGE SCALE GENOMIC DNA]</scope>
    <source>
        <strain evidence="2 3">JCM 31587</strain>
    </source>
</reference>
<dbReference type="OrthoDB" id="8656040at2"/>
<name>A0A6L6QGF5_9BURK</name>
<feature type="transmembrane region" description="Helical" evidence="1">
    <location>
        <begin position="87"/>
        <end position="115"/>
    </location>
</feature>
<keyword evidence="1" id="KW-0812">Transmembrane</keyword>
<gene>
    <name evidence="2" type="ORF">GM658_12625</name>
</gene>
<evidence type="ECO:0000313" key="3">
    <source>
        <dbReference type="Proteomes" id="UP000472320"/>
    </source>
</evidence>
<proteinExistence type="predicted"/>
<evidence type="ECO:0000313" key="2">
    <source>
        <dbReference type="EMBL" id="MTW11442.1"/>
    </source>
</evidence>
<dbReference type="AlphaFoldDB" id="A0A6L6QGF5"/>
<dbReference type="Proteomes" id="UP000472320">
    <property type="component" value="Unassembled WGS sequence"/>
</dbReference>
<organism evidence="2 3">
    <name type="scientific">Massilia eburnea</name>
    <dbReference type="NCBI Taxonomy" id="1776165"/>
    <lineage>
        <taxon>Bacteria</taxon>
        <taxon>Pseudomonadati</taxon>
        <taxon>Pseudomonadota</taxon>
        <taxon>Betaproteobacteria</taxon>
        <taxon>Burkholderiales</taxon>
        <taxon>Oxalobacteraceae</taxon>
        <taxon>Telluria group</taxon>
        <taxon>Massilia</taxon>
    </lineage>
</organism>
<dbReference type="EMBL" id="WNKX01000008">
    <property type="protein sequence ID" value="MTW11442.1"/>
    <property type="molecule type" value="Genomic_DNA"/>
</dbReference>
<keyword evidence="1" id="KW-0472">Membrane</keyword>